<keyword evidence="15 20" id="KW-0342">GTP-binding</keyword>
<evidence type="ECO:0000256" key="3">
    <source>
        <dbReference type="ARBA" id="ARBA00004569"/>
    </source>
</evidence>
<evidence type="ECO:0000256" key="8">
    <source>
        <dbReference type="ARBA" id="ARBA00022741"/>
    </source>
</evidence>
<evidence type="ECO:0000313" key="24">
    <source>
        <dbReference type="EMBL" id="TIB11100.1"/>
    </source>
</evidence>
<feature type="region of interest" description="Disordered" evidence="21">
    <location>
        <begin position="108"/>
        <end position="149"/>
    </location>
</feature>
<reference evidence="24 25" key="1">
    <citation type="submission" date="2019-03" db="EMBL/GenBank/DDBJ databases">
        <title>Sequencing 23 genomes of Wallemia ichthyophaga.</title>
        <authorList>
            <person name="Gostincar C."/>
        </authorList>
    </citation>
    <scope>NUCLEOTIDE SEQUENCE [LARGE SCALE GENOMIC DNA]</scope>
    <source>
        <strain evidence="24 25">EXF-8621</strain>
    </source>
</reference>
<dbReference type="Pfam" id="PF01031">
    <property type="entry name" value="Dynamin_M"/>
    <property type="match status" value="1"/>
</dbReference>
<dbReference type="PRINTS" id="PR00195">
    <property type="entry name" value="DYNAMIN"/>
</dbReference>
<evidence type="ECO:0000256" key="4">
    <source>
        <dbReference type="ARBA" id="ARBA00011980"/>
    </source>
</evidence>
<keyword evidence="11" id="KW-0460">Magnesium</keyword>
<evidence type="ECO:0000256" key="5">
    <source>
        <dbReference type="ARBA" id="ARBA00022490"/>
    </source>
</evidence>
<dbReference type="InterPro" id="IPR030381">
    <property type="entry name" value="G_DYNAMIN_dom"/>
</dbReference>
<dbReference type="InterPro" id="IPR045063">
    <property type="entry name" value="Dynamin_N"/>
</dbReference>
<dbReference type="FunFam" id="3.40.50.300:FF:000741">
    <property type="entry name" value="Putative mitochondrial dynamin GTPase"/>
    <property type="match status" value="1"/>
</dbReference>
<dbReference type="GO" id="GO:0008017">
    <property type="term" value="F:microtubule binding"/>
    <property type="evidence" value="ECO:0007669"/>
    <property type="project" value="TreeGrafter"/>
</dbReference>
<feature type="domain" description="BAR" evidence="22">
    <location>
        <begin position="830"/>
        <end position="1050"/>
    </location>
</feature>
<dbReference type="InterPro" id="IPR000375">
    <property type="entry name" value="Dynamin_stalk"/>
</dbReference>
<keyword evidence="6" id="KW-0812">Transmembrane</keyword>
<keyword evidence="18" id="KW-0206">Cytoskeleton</keyword>
<dbReference type="Pfam" id="PF03114">
    <property type="entry name" value="BAR"/>
    <property type="match status" value="1"/>
</dbReference>
<evidence type="ECO:0000256" key="1">
    <source>
        <dbReference type="ARBA" id="ARBA00004245"/>
    </source>
</evidence>
<dbReference type="SUPFAM" id="SSF103657">
    <property type="entry name" value="BAR/IMD domain-like"/>
    <property type="match status" value="1"/>
</dbReference>
<evidence type="ECO:0000256" key="11">
    <source>
        <dbReference type="ARBA" id="ARBA00022842"/>
    </source>
</evidence>
<dbReference type="Gene3D" id="3.40.50.300">
    <property type="entry name" value="P-loop containing nucleotide triphosphate hydrolases"/>
    <property type="match status" value="1"/>
</dbReference>
<dbReference type="GO" id="GO:0061024">
    <property type="term" value="P:membrane organization"/>
    <property type="evidence" value="ECO:0007669"/>
    <property type="project" value="UniProtKB-ARBA"/>
</dbReference>
<evidence type="ECO:0000256" key="21">
    <source>
        <dbReference type="SAM" id="MobiDB-lite"/>
    </source>
</evidence>
<dbReference type="PROSITE" id="PS51021">
    <property type="entry name" value="BAR"/>
    <property type="match status" value="1"/>
</dbReference>
<keyword evidence="14" id="KW-0496">Mitochondrion</keyword>
<evidence type="ECO:0000256" key="15">
    <source>
        <dbReference type="ARBA" id="ARBA00023134"/>
    </source>
</evidence>
<feature type="domain" description="Dynamin-type G" evidence="23">
    <location>
        <begin position="197"/>
        <end position="473"/>
    </location>
</feature>
<evidence type="ECO:0000259" key="23">
    <source>
        <dbReference type="PROSITE" id="PS51718"/>
    </source>
</evidence>
<dbReference type="Pfam" id="PF24550">
    <property type="entry name" value="LIS_MGM1"/>
    <property type="match status" value="1"/>
</dbReference>
<dbReference type="GO" id="GO:0003924">
    <property type="term" value="F:GTPase activity"/>
    <property type="evidence" value="ECO:0007669"/>
    <property type="project" value="InterPro"/>
</dbReference>
<keyword evidence="13" id="KW-1133">Transmembrane helix</keyword>
<evidence type="ECO:0000256" key="19">
    <source>
        <dbReference type="ARBA" id="ARBA00048040"/>
    </source>
</evidence>
<keyword evidence="10" id="KW-0378">Hydrolase</keyword>
<dbReference type="PROSITE" id="PS51718">
    <property type="entry name" value="G_DYNAMIN_2"/>
    <property type="match status" value="1"/>
</dbReference>
<name>A0A4T0H6V0_WALIC</name>
<dbReference type="GO" id="GO:0031623">
    <property type="term" value="P:receptor internalization"/>
    <property type="evidence" value="ECO:0007669"/>
    <property type="project" value="TreeGrafter"/>
</dbReference>
<dbReference type="EC" id="3.6.5.5" evidence="4"/>
<comment type="caution">
    <text evidence="24">The sequence shown here is derived from an EMBL/GenBank/DDBJ whole genome shotgun (WGS) entry which is preliminary data.</text>
</comment>
<evidence type="ECO:0000256" key="9">
    <source>
        <dbReference type="ARBA" id="ARBA00022792"/>
    </source>
</evidence>
<proteinExistence type="inferred from homology"/>
<keyword evidence="8 20" id="KW-0547">Nucleotide-binding</keyword>
<dbReference type="InterPro" id="IPR037429">
    <property type="entry name" value="Rvs161/Hob3_BAR"/>
</dbReference>
<dbReference type="InterPro" id="IPR022812">
    <property type="entry name" value="Dynamin"/>
</dbReference>
<dbReference type="SUPFAM" id="SSF52540">
    <property type="entry name" value="P-loop containing nucleoside triphosphate hydrolases"/>
    <property type="match status" value="1"/>
</dbReference>
<dbReference type="GO" id="GO:0046872">
    <property type="term" value="F:metal ion binding"/>
    <property type="evidence" value="ECO:0007669"/>
    <property type="project" value="UniProtKB-KW"/>
</dbReference>
<keyword evidence="16" id="KW-0472">Membrane</keyword>
<dbReference type="FunFam" id="1.20.1270.60:FF:000014">
    <property type="entry name" value="Protein hob3, variant"/>
    <property type="match status" value="1"/>
</dbReference>
<keyword evidence="17" id="KW-1015">Disulfide bond</keyword>
<dbReference type="PANTHER" id="PTHR11566">
    <property type="entry name" value="DYNAMIN"/>
    <property type="match status" value="1"/>
</dbReference>
<dbReference type="GO" id="GO:0007015">
    <property type="term" value="P:actin filament organization"/>
    <property type="evidence" value="ECO:0007669"/>
    <property type="project" value="InterPro"/>
</dbReference>
<evidence type="ECO:0000256" key="13">
    <source>
        <dbReference type="ARBA" id="ARBA00022989"/>
    </source>
</evidence>
<dbReference type="Proteomes" id="UP000306954">
    <property type="component" value="Unassembled WGS sequence"/>
</dbReference>
<evidence type="ECO:0000256" key="12">
    <source>
        <dbReference type="ARBA" id="ARBA00022946"/>
    </source>
</evidence>
<dbReference type="Pfam" id="PF00350">
    <property type="entry name" value="Dynamin_N"/>
    <property type="match status" value="1"/>
</dbReference>
<sequence>MRNITNTAINRNISFSSLPRFVGRALRVPIAGVTVGGGSFAYANYKFEGGYTLSQYSPLICPPEFRSKTANLVDDVSSGFTDAYLALRGTLPSADGFHERRERLNEWLSGFRGGGRGGGDDGSPSGSRSRNDKGDPNGNPDTPPNPALLAALALSPDDSNKVSNDDSQDSQPNLLMNLTRKLIEIRSILVSIDQSDNLNLPSIVVIGSQSSGKSSVLEAIVGHEFLPKGNNMVTRRPIELTLVHTPHSSEEYGEFPSLPSFGKVQDFAAIQKILTDQNLSVPASQCVSDKPIDLRIYSPHVPDLTLIDLPGYVQLSGMDQPDDLRESISSLCDKYIAPPNVILAVCAADVDLANSPALRASRRVDALGMRTVGVVTKLDMVTPDEGTAILTNRKYPLQLGYVGVVCKAPKRGIIDVLAGDSNGNMSGAIMQREENYFHNHSQSFSKPGVLVGTNTLRKKLMEVLERSMSDNLQDVSTAVQNELTDASYQFKVEYNDRRMSPESYVAQVVDGLKVGLRDGQLSFSKPQVREKLEGMLSDRVMYILEQLYWNDKRLAELNKLSQGEVDQYWTQKADAARSLLTKSGIGRDSSTLVADGLRGLVEVLTTDSPYSYHSEAAQRIREFSYEILRSRLSATSDQVENALKPFKFEVETEDKEWNMGRRHAISALDKEHEACNAKLSEIRQRVGGYRKLKSIISYIEQVEDGSMTQKSGKEGEPAWKLAYNPAHLVEARQAMLLGERLAILKLRKSTLQSSQFSEKLAYTSSLFLQIELLQTFFDQFPREIDSRLMYDLDRQAISNFARENPSVRAHLDLQEKKDKLEDVMRSGTTMMQKVGQIERTNDSEWSELEARFKVYEKESTGLQKEAKGYLDSMRAMTAAQARIAETVESFYTDSNEEAMAGHAYKRAVEDLDTKTGRELDAPYRTTVLEPIQKLCAYFPNTNQAISKRHKKLLDYDAARTKVRKLTEKPSNDASALPRAQREMDMCENAYIALNDELKDIMPQMLDLRIPYLDPSFEAMVRLQSKFSQEGYEKLGGVQRYFTDNVRDDYANGSLDAEVENSLQEMKDLTIVGLS</sequence>
<dbReference type="GO" id="GO:0005886">
    <property type="term" value="C:plasma membrane"/>
    <property type="evidence" value="ECO:0007669"/>
    <property type="project" value="TreeGrafter"/>
</dbReference>
<evidence type="ECO:0000256" key="2">
    <source>
        <dbReference type="ARBA" id="ARBA00004273"/>
    </source>
</evidence>
<dbReference type="InterPro" id="IPR027417">
    <property type="entry name" value="P-loop_NTPase"/>
</dbReference>
<evidence type="ECO:0000256" key="6">
    <source>
        <dbReference type="ARBA" id="ARBA00022692"/>
    </source>
</evidence>
<dbReference type="InterPro" id="IPR027267">
    <property type="entry name" value="AH/BAR_dom_sf"/>
</dbReference>
<keyword evidence="7" id="KW-0479">Metal-binding</keyword>
<keyword evidence="9" id="KW-0999">Mitochondrion inner membrane</keyword>
<dbReference type="PANTHER" id="PTHR11566:SF212">
    <property type="entry name" value="DYNAMIN"/>
    <property type="match status" value="1"/>
</dbReference>
<evidence type="ECO:0000256" key="20">
    <source>
        <dbReference type="RuleBase" id="RU003932"/>
    </source>
</evidence>
<keyword evidence="5" id="KW-0963">Cytoplasm</keyword>
<dbReference type="GO" id="GO:0005874">
    <property type="term" value="C:microtubule"/>
    <property type="evidence" value="ECO:0007669"/>
    <property type="project" value="TreeGrafter"/>
</dbReference>
<dbReference type="GO" id="GO:0005758">
    <property type="term" value="C:mitochondrial intermembrane space"/>
    <property type="evidence" value="ECO:0007669"/>
    <property type="project" value="UniProtKB-SubCell"/>
</dbReference>
<evidence type="ECO:0000256" key="16">
    <source>
        <dbReference type="ARBA" id="ARBA00023136"/>
    </source>
</evidence>
<dbReference type="SMART" id="SM00721">
    <property type="entry name" value="BAR"/>
    <property type="match status" value="1"/>
</dbReference>
<gene>
    <name evidence="24" type="ORF">E3P90_02556</name>
</gene>
<evidence type="ECO:0000313" key="25">
    <source>
        <dbReference type="Proteomes" id="UP000306954"/>
    </source>
</evidence>
<dbReference type="PROSITE" id="PS00410">
    <property type="entry name" value="G_DYNAMIN_1"/>
    <property type="match status" value="1"/>
</dbReference>
<dbReference type="Gene3D" id="1.20.1270.60">
    <property type="entry name" value="Arfaptin homology (AH) domain/BAR domain"/>
    <property type="match status" value="1"/>
</dbReference>
<comment type="catalytic activity">
    <reaction evidence="19">
        <text>GTP + H2O = GDP + phosphate + H(+)</text>
        <dbReference type="Rhea" id="RHEA:19669"/>
        <dbReference type="ChEBI" id="CHEBI:15377"/>
        <dbReference type="ChEBI" id="CHEBI:15378"/>
        <dbReference type="ChEBI" id="CHEBI:37565"/>
        <dbReference type="ChEBI" id="CHEBI:43474"/>
        <dbReference type="ChEBI" id="CHEBI:58189"/>
        <dbReference type="EC" id="3.6.5.5"/>
    </reaction>
</comment>
<dbReference type="CDD" id="cd07591">
    <property type="entry name" value="BAR_Rvs161p"/>
    <property type="match status" value="1"/>
</dbReference>
<evidence type="ECO:0000256" key="17">
    <source>
        <dbReference type="ARBA" id="ARBA00023157"/>
    </source>
</evidence>
<evidence type="ECO:0000259" key="22">
    <source>
        <dbReference type="PROSITE" id="PS51021"/>
    </source>
</evidence>
<evidence type="ECO:0000256" key="7">
    <source>
        <dbReference type="ARBA" id="ARBA00022723"/>
    </source>
</evidence>
<dbReference type="InterPro" id="IPR004148">
    <property type="entry name" value="BAR_dom"/>
</dbReference>
<dbReference type="InterPro" id="IPR056495">
    <property type="entry name" value="LIS_MGM1"/>
</dbReference>
<dbReference type="GO" id="GO:0005525">
    <property type="term" value="F:GTP binding"/>
    <property type="evidence" value="ECO:0007669"/>
    <property type="project" value="UniProtKB-KW"/>
</dbReference>
<comment type="similarity">
    <text evidence="20">Belongs to the TRAFAC class dynamin-like GTPase superfamily. Dynamin/Fzo/YdjA family.</text>
</comment>
<evidence type="ECO:0000256" key="18">
    <source>
        <dbReference type="ARBA" id="ARBA00023212"/>
    </source>
</evidence>
<dbReference type="EMBL" id="SPOF01000026">
    <property type="protein sequence ID" value="TIB11100.1"/>
    <property type="molecule type" value="Genomic_DNA"/>
</dbReference>
<keyword evidence="12" id="KW-0809">Transit peptide</keyword>
<dbReference type="AlphaFoldDB" id="A0A4T0H6V0"/>
<accession>A0A4T0H6V0</accession>
<dbReference type="InterPro" id="IPR001401">
    <property type="entry name" value="Dynamin_GTPase"/>
</dbReference>
<evidence type="ECO:0000256" key="10">
    <source>
        <dbReference type="ARBA" id="ARBA00022801"/>
    </source>
</evidence>
<dbReference type="CDD" id="cd08771">
    <property type="entry name" value="DLP_1"/>
    <property type="match status" value="1"/>
</dbReference>
<organism evidence="24 25">
    <name type="scientific">Wallemia ichthyophaga</name>
    <dbReference type="NCBI Taxonomy" id="245174"/>
    <lineage>
        <taxon>Eukaryota</taxon>
        <taxon>Fungi</taxon>
        <taxon>Dikarya</taxon>
        <taxon>Basidiomycota</taxon>
        <taxon>Wallemiomycotina</taxon>
        <taxon>Wallemiomycetes</taxon>
        <taxon>Wallemiales</taxon>
        <taxon>Wallemiaceae</taxon>
        <taxon>Wallemia</taxon>
    </lineage>
</organism>
<comment type="subcellular location">
    <subcellularLocation>
        <location evidence="1">Cytoplasm</location>
        <location evidence="1">Cytoskeleton</location>
    </subcellularLocation>
    <subcellularLocation>
        <location evidence="2">Mitochondrion inner membrane</location>
    </subcellularLocation>
    <subcellularLocation>
        <location evidence="3">Mitochondrion intermembrane space</location>
    </subcellularLocation>
</comment>
<evidence type="ECO:0000256" key="14">
    <source>
        <dbReference type="ARBA" id="ARBA00023128"/>
    </source>
</evidence>
<feature type="compositionally biased region" description="Gly residues" evidence="21">
    <location>
        <begin position="111"/>
        <end position="121"/>
    </location>
</feature>
<dbReference type="GO" id="GO:0005743">
    <property type="term" value="C:mitochondrial inner membrane"/>
    <property type="evidence" value="ECO:0007669"/>
    <property type="project" value="UniProtKB-SubCell"/>
</dbReference>
<dbReference type="SMART" id="SM00053">
    <property type="entry name" value="DYNc"/>
    <property type="match status" value="1"/>
</dbReference>
<protein>
    <recommendedName>
        <fullName evidence="4">dynamin GTPase</fullName>
        <ecNumber evidence="4">3.6.5.5</ecNumber>
    </recommendedName>
</protein>
<dbReference type="InterPro" id="IPR019762">
    <property type="entry name" value="Dynamin_GTPase_CS"/>
</dbReference>